<evidence type="ECO:0000313" key="6">
    <source>
        <dbReference type="EMBL" id="MEQ2160381.1"/>
    </source>
</evidence>
<comment type="caution">
    <text evidence="6">The sequence shown here is derived from an EMBL/GenBank/DDBJ whole genome shotgun (WGS) entry which is preliminary data.</text>
</comment>
<evidence type="ECO:0000256" key="1">
    <source>
        <dbReference type="ARBA" id="ARBA00004370"/>
    </source>
</evidence>
<sequence>MFDHCSDMRSFPGIFKLISVNGQIQPWAEPTTRLSKVIAVVGPSTSTQALTVAPFFMVDLIPMIELQRIHVIIVFAAELAAEALIESAVGFNITNKSVVRVPGFGDFIRSAEGQCGYNGQQMFCNQISNCSDWSANDILEADPSFSFPVYSAVYAIAHALHKTLQCGEGGCNNITAYPKMVLAELQKSNFTLLNRTIQFDKNGDLKFGLYFFVFWNHAGDAQRIGFYQFNPTVHFYINSTEILWYTNGEVRTLLFE</sequence>
<accession>A0ABV0MMP9</accession>
<name>A0ABV0MMP9_9TELE</name>
<proteinExistence type="predicted"/>
<evidence type="ECO:0000256" key="4">
    <source>
        <dbReference type="ARBA" id="ARBA00023136"/>
    </source>
</evidence>
<feature type="domain" description="Receptor ligand binding region" evidence="5">
    <location>
        <begin position="101"/>
        <end position="206"/>
    </location>
</feature>
<keyword evidence="7" id="KW-1185">Reference proteome</keyword>
<dbReference type="PANTHER" id="PTHR24061">
    <property type="entry name" value="CALCIUM-SENSING RECEPTOR-RELATED"/>
    <property type="match status" value="1"/>
</dbReference>
<dbReference type="InterPro" id="IPR000068">
    <property type="entry name" value="GPCR_3_Ca_sens_rcpt-rel"/>
</dbReference>
<dbReference type="PANTHER" id="PTHR24061:SF441">
    <property type="entry name" value="TASTE RECEPTOR TYPE 1 MEMBER 2B-RELATED"/>
    <property type="match status" value="1"/>
</dbReference>
<evidence type="ECO:0000313" key="7">
    <source>
        <dbReference type="Proteomes" id="UP001476798"/>
    </source>
</evidence>
<keyword evidence="3" id="KW-1133">Transmembrane helix</keyword>
<gene>
    <name evidence="6" type="ORF">GOODEAATRI_033249</name>
</gene>
<evidence type="ECO:0000256" key="2">
    <source>
        <dbReference type="ARBA" id="ARBA00022692"/>
    </source>
</evidence>
<reference evidence="6 7" key="1">
    <citation type="submission" date="2021-06" db="EMBL/GenBank/DDBJ databases">
        <authorList>
            <person name="Palmer J.M."/>
        </authorList>
    </citation>
    <scope>NUCLEOTIDE SEQUENCE [LARGE SCALE GENOMIC DNA]</scope>
    <source>
        <strain evidence="6 7">GA_2019</strain>
        <tissue evidence="6">Muscle</tissue>
    </source>
</reference>
<keyword evidence="2" id="KW-0812">Transmembrane</keyword>
<dbReference type="Proteomes" id="UP001476798">
    <property type="component" value="Unassembled WGS sequence"/>
</dbReference>
<dbReference type="SUPFAM" id="SSF53822">
    <property type="entry name" value="Periplasmic binding protein-like I"/>
    <property type="match status" value="1"/>
</dbReference>
<dbReference type="InterPro" id="IPR001828">
    <property type="entry name" value="ANF_lig-bd_rcpt"/>
</dbReference>
<dbReference type="Gene3D" id="3.40.50.2300">
    <property type="match status" value="1"/>
</dbReference>
<evidence type="ECO:0000256" key="3">
    <source>
        <dbReference type="ARBA" id="ARBA00022989"/>
    </source>
</evidence>
<evidence type="ECO:0000259" key="5">
    <source>
        <dbReference type="Pfam" id="PF01094"/>
    </source>
</evidence>
<protein>
    <recommendedName>
        <fullName evidence="5">Receptor ligand binding region domain-containing protein</fullName>
    </recommendedName>
</protein>
<dbReference type="Pfam" id="PF01094">
    <property type="entry name" value="ANF_receptor"/>
    <property type="match status" value="1"/>
</dbReference>
<comment type="subcellular location">
    <subcellularLocation>
        <location evidence="1">Membrane</location>
    </subcellularLocation>
</comment>
<organism evidence="6 7">
    <name type="scientific">Goodea atripinnis</name>
    <dbReference type="NCBI Taxonomy" id="208336"/>
    <lineage>
        <taxon>Eukaryota</taxon>
        <taxon>Metazoa</taxon>
        <taxon>Chordata</taxon>
        <taxon>Craniata</taxon>
        <taxon>Vertebrata</taxon>
        <taxon>Euteleostomi</taxon>
        <taxon>Actinopterygii</taxon>
        <taxon>Neopterygii</taxon>
        <taxon>Teleostei</taxon>
        <taxon>Neoteleostei</taxon>
        <taxon>Acanthomorphata</taxon>
        <taxon>Ovalentaria</taxon>
        <taxon>Atherinomorphae</taxon>
        <taxon>Cyprinodontiformes</taxon>
        <taxon>Goodeidae</taxon>
        <taxon>Goodea</taxon>
    </lineage>
</organism>
<dbReference type="InterPro" id="IPR028082">
    <property type="entry name" value="Peripla_BP_I"/>
</dbReference>
<dbReference type="EMBL" id="JAHRIO010006739">
    <property type="protein sequence ID" value="MEQ2160381.1"/>
    <property type="molecule type" value="Genomic_DNA"/>
</dbReference>
<keyword evidence="4" id="KW-0472">Membrane</keyword>